<organism evidence="3 6">
    <name type="scientific">Rotaria socialis</name>
    <dbReference type="NCBI Taxonomy" id="392032"/>
    <lineage>
        <taxon>Eukaryota</taxon>
        <taxon>Metazoa</taxon>
        <taxon>Spiralia</taxon>
        <taxon>Gnathifera</taxon>
        <taxon>Rotifera</taxon>
        <taxon>Eurotatoria</taxon>
        <taxon>Bdelloidea</taxon>
        <taxon>Philodinida</taxon>
        <taxon>Philodinidae</taxon>
        <taxon>Rotaria</taxon>
    </lineage>
</organism>
<evidence type="ECO:0000313" key="6">
    <source>
        <dbReference type="Proteomes" id="UP000663833"/>
    </source>
</evidence>
<name>A0A818FCJ1_9BILA</name>
<proteinExistence type="predicted"/>
<dbReference type="EMBL" id="CAJOBO010007930">
    <property type="protein sequence ID" value="CAF4579417.1"/>
    <property type="molecule type" value="Genomic_DNA"/>
</dbReference>
<dbReference type="EMBL" id="CAJNYD010003042">
    <property type="protein sequence ID" value="CAF3473024.1"/>
    <property type="molecule type" value="Genomic_DNA"/>
</dbReference>
<dbReference type="EMBL" id="CAJOBQ010001789">
    <property type="protein sequence ID" value="CAF4515750.1"/>
    <property type="molecule type" value="Genomic_DNA"/>
</dbReference>
<feature type="region of interest" description="Disordered" evidence="1">
    <location>
        <begin position="21"/>
        <end position="41"/>
    </location>
</feature>
<dbReference type="Proteomes" id="UP000663869">
    <property type="component" value="Unassembled WGS sequence"/>
</dbReference>
<evidence type="ECO:0000313" key="5">
    <source>
        <dbReference type="EMBL" id="CAF4579417.1"/>
    </source>
</evidence>
<dbReference type="AlphaFoldDB" id="A0A818FCJ1"/>
<dbReference type="EMBL" id="CAJNYU010000676">
    <property type="protein sequence ID" value="CAF3380951.1"/>
    <property type="molecule type" value="Genomic_DNA"/>
</dbReference>
<sequence length="84" mass="9690">MVKTRLVDTSGVKIVTLDPQRSKNCIRRRPRPPPPPPFPPSFGRLHLEPAADAVLLKIRAAQERLNFEIRRQYSLYEETLKKGQ</sequence>
<evidence type="ECO:0000256" key="1">
    <source>
        <dbReference type="SAM" id="MobiDB-lite"/>
    </source>
</evidence>
<dbReference type="Proteomes" id="UP000663833">
    <property type="component" value="Unassembled WGS sequence"/>
</dbReference>
<accession>A0A818FCJ1</accession>
<evidence type="ECO:0000313" key="3">
    <source>
        <dbReference type="EMBL" id="CAF3473024.1"/>
    </source>
</evidence>
<dbReference type="Proteomes" id="UP000663851">
    <property type="component" value="Unassembled WGS sequence"/>
</dbReference>
<evidence type="ECO:0000313" key="2">
    <source>
        <dbReference type="EMBL" id="CAF3380951.1"/>
    </source>
</evidence>
<protein>
    <submittedName>
        <fullName evidence="3">Uncharacterized protein</fullName>
    </submittedName>
</protein>
<gene>
    <name evidence="2" type="ORF">FME351_LOCUS7238</name>
    <name evidence="5" type="ORF">HFQ381_LOCUS32438</name>
    <name evidence="3" type="ORF">LUA448_LOCUS23510</name>
    <name evidence="4" type="ORF">TSG867_LOCUS22203</name>
</gene>
<reference evidence="3" key="1">
    <citation type="submission" date="2021-02" db="EMBL/GenBank/DDBJ databases">
        <authorList>
            <person name="Nowell W R."/>
        </authorList>
    </citation>
    <scope>NUCLEOTIDE SEQUENCE</scope>
</reference>
<dbReference type="Proteomes" id="UP000663862">
    <property type="component" value="Unassembled WGS sequence"/>
</dbReference>
<comment type="caution">
    <text evidence="3">The sequence shown here is derived from an EMBL/GenBank/DDBJ whole genome shotgun (WGS) entry which is preliminary data.</text>
</comment>
<evidence type="ECO:0000313" key="4">
    <source>
        <dbReference type="EMBL" id="CAF4515750.1"/>
    </source>
</evidence>